<gene>
    <name evidence="1" type="ORF">P7K49_000017</name>
</gene>
<proteinExistence type="predicted"/>
<dbReference type="EMBL" id="JASSZA010000001">
    <property type="protein sequence ID" value="KAK2118631.1"/>
    <property type="molecule type" value="Genomic_DNA"/>
</dbReference>
<dbReference type="Proteomes" id="UP001266305">
    <property type="component" value="Unassembled WGS sequence"/>
</dbReference>
<name>A0ABQ9WAI5_SAGOE</name>
<protein>
    <submittedName>
        <fullName evidence="1">Uncharacterized protein</fullName>
    </submittedName>
</protein>
<evidence type="ECO:0000313" key="2">
    <source>
        <dbReference type="Proteomes" id="UP001266305"/>
    </source>
</evidence>
<evidence type="ECO:0000313" key="1">
    <source>
        <dbReference type="EMBL" id="KAK2118631.1"/>
    </source>
</evidence>
<accession>A0ABQ9WAI5</accession>
<sequence>MGVPGFPSLLPLWRSKEQPGAPALMGALRFPNAETPRELQGTGQQALGWALHPLRPHPAPSQCPPATLGSSLDPQLPPTAHWDIYADPATTWPICLPHPADDLTLCPPHPPDDLALCPPHPPYDLALCPPHPADDLALCPPHPADDLAHLTTSQGLRPDLPEHLTQLTDPHSLLAQVLLHQRCVSGIPPIMN</sequence>
<reference evidence="1 2" key="1">
    <citation type="submission" date="2023-05" db="EMBL/GenBank/DDBJ databases">
        <title>B98-5 Cell Line De Novo Hybrid Assembly: An Optical Mapping Approach.</title>
        <authorList>
            <person name="Kananen K."/>
            <person name="Auerbach J.A."/>
            <person name="Kautto E."/>
            <person name="Blachly J.S."/>
        </authorList>
    </citation>
    <scope>NUCLEOTIDE SEQUENCE [LARGE SCALE GENOMIC DNA]</scope>
    <source>
        <strain evidence="1">B95-8</strain>
        <tissue evidence="1">Cell line</tissue>
    </source>
</reference>
<keyword evidence="2" id="KW-1185">Reference proteome</keyword>
<comment type="caution">
    <text evidence="1">The sequence shown here is derived from an EMBL/GenBank/DDBJ whole genome shotgun (WGS) entry which is preliminary data.</text>
</comment>
<organism evidence="1 2">
    <name type="scientific">Saguinus oedipus</name>
    <name type="common">Cotton-top tamarin</name>
    <name type="synonym">Oedipomidas oedipus</name>
    <dbReference type="NCBI Taxonomy" id="9490"/>
    <lineage>
        <taxon>Eukaryota</taxon>
        <taxon>Metazoa</taxon>
        <taxon>Chordata</taxon>
        <taxon>Craniata</taxon>
        <taxon>Vertebrata</taxon>
        <taxon>Euteleostomi</taxon>
        <taxon>Mammalia</taxon>
        <taxon>Eutheria</taxon>
        <taxon>Euarchontoglires</taxon>
        <taxon>Primates</taxon>
        <taxon>Haplorrhini</taxon>
        <taxon>Platyrrhini</taxon>
        <taxon>Cebidae</taxon>
        <taxon>Callitrichinae</taxon>
        <taxon>Saguinus</taxon>
    </lineage>
</organism>